<keyword evidence="3" id="KW-0862">Zinc</keyword>
<dbReference type="PANTHER" id="PTHR12109">
    <property type="entry name" value="RING FINGER PROTEIN 141-RELATED"/>
    <property type="match status" value="1"/>
</dbReference>
<dbReference type="AlphaFoldDB" id="A0A9W8ID71"/>
<evidence type="ECO:0000313" key="8">
    <source>
        <dbReference type="Proteomes" id="UP001139887"/>
    </source>
</evidence>
<dbReference type="PROSITE" id="PS50089">
    <property type="entry name" value="ZF_RING_2"/>
    <property type="match status" value="1"/>
</dbReference>
<dbReference type="GO" id="GO:0051865">
    <property type="term" value="P:protein autoubiquitination"/>
    <property type="evidence" value="ECO:0007669"/>
    <property type="project" value="TreeGrafter"/>
</dbReference>
<keyword evidence="8" id="KW-1185">Reference proteome</keyword>
<dbReference type="EMBL" id="JANBUW010000075">
    <property type="protein sequence ID" value="KAJ2849496.1"/>
    <property type="molecule type" value="Genomic_DNA"/>
</dbReference>
<dbReference type="PROSITE" id="PS00518">
    <property type="entry name" value="ZF_RING_1"/>
    <property type="match status" value="1"/>
</dbReference>
<dbReference type="Pfam" id="PF13923">
    <property type="entry name" value="zf-C3HC4_2"/>
    <property type="match status" value="1"/>
</dbReference>
<feature type="region of interest" description="Disordered" evidence="5">
    <location>
        <begin position="154"/>
        <end position="188"/>
    </location>
</feature>
<evidence type="ECO:0000256" key="5">
    <source>
        <dbReference type="SAM" id="MobiDB-lite"/>
    </source>
</evidence>
<evidence type="ECO:0000256" key="1">
    <source>
        <dbReference type="ARBA" id="ARBA00022723"/>
    </source>
</evidence>
<evidence type="ECO:0000256" key="4">
    <source>
        <dbReference type="PROSITE-ProRule" id="PRU00175"/>
    </source>
</evidence>
<dbReference type="Gene3D" id="3.30.40.10">
    <property type="entry name" value="Zinc/RING finger domain, C3HC4 (zinc finger)"/>
    <property type="match status" value="1"/>
</dbReference>
<dbReference type="SMART" id="SM00184">
    <property type="entry name" value="RING"/>
    <property type="match status" value="1"/>
</dbReference>
<keyword evidence="2 4" id="KW-0863">Zinc-finger</keyword>
<dbReference type="InterPro" id="IPR047126">
    <property type="entry name" value="RNF141-like"/>
</dbReference>
<dbReference type="OrthoDB" id="6105938at2759"/>
<dbReference type="InterPro" id="IPR001841">
    <property type="entry name" value="Znf_RING"/>
</dbReference>
<organism evidence="7 8">
    <name type="scientific">Coemansia brasiliensis</name>
    <dbReference type="NCBI Taxonomy" id="2650707"/>
    <lineage>
        <taxon>Eukaryota</taxon>
        <taxon>Fungi</taxon>
        <taxon>Fungi incertae sedis</taxon>
        <taxon>Zoopagomycota</taxon>
        <taxon>Kickxellomycotina</taxon>
        <taxon>Kickxellomycetes</taxon>
        <taxon>Kickxellales</taxon>
        <taxon>Kickxellaceae</taxon>
        <taxon>Coemansia</taxon>
    </lineage>
</organism>
<dbReference type="Proteomes" id="UP001139887">
    <property type="component" value="Unassembled WGS sequence"/>
</dbReference>
<comment type="caution">
    <text evidence="7">The sequence shown here is derived from an EMBL/GenBank/DDBJ whole genome shotgun (WGS) entry which is preliminary data.</text>
</comment>
<dbReference type="InterPro" id="IPR013083">
    <property type="entry name" value="Znf_RING/FYVE/PHD"/>
</dbReference>
<proteinExistence type="predicted"/>
<feature type="compositionally biased region" description="Basic and acidic residues" evidence="5">
    <location>
        <begin position="158"/>
        <end position="175"/>
    </location>
</feature>
<name>A0A9W8ID71_9FUNG</name>
<sequence length="384" mass="44211">MYREPRGLFCDCSSSSNESSSISDGGSCWTAFDPEHEMRLLQDRVLSLEAELSVLHDEAKRNDRLLAQVGEALQCSICLDTLTQPHSLACGHTFCQHCLLQWLARHRQCPTCRAAVACRPIVAYAIQDILRCLNPDSCEPEATDSWARLFPDSSEPLGSDRFEPSFLQHESRESSESPPQSLFDSVSSEDPLDYLAGSGSSAASTSRAEPPAFLQRADAFSLPYRPTRMLHEYQQALSNYQARWPPTRNQSEQQDADPIVAAGRNLRDNLMALREEHMHARNERTRIPSRQPRVIYHPEPRRRTRIDWDRLRPLEPEPHPEPFEEVRSRMALARQLIQEARRLTGTTDGISEELQMERQHVDDINVRRQQREQIIRDYIRQMRR</sequence>
<reference evidence="7" key="1">
    <citation type="submission" date="2022-07" db="EMBL/GenBank/DDBJ databases">
        <title>Phylogenomic reconstructions and comparative analyses of Kickxellomycotina fungi.</title>
        <authorList>
            <person name="Reynolds N.K."/>
            <person name="Stajich J.E."/>
            <person name="Barry K."/>
            <person name="Grigoriev I.V."/>
            <person name="Crous P."/>
            <person name="Smith M.E."/>
        </authorList>
    </citation>
    <scope>NUCLEOTIDE SEQUENCE</scope>
    <source>
        <strain evidence="7">NRRL 1566</strain>
    </source>
</reference>
<dbReference type="InterPro" id="IPR017907">
    <property type="entry name" value="Znf_RING_CS"/>
</dbReference>
<protein>
    <recommendedName>
        <fullName evidence="6">RING-type domain-containing protein</fullName>
    </recommendedName>
</protein>
<evidence type="ECO:0000256" key="2">
    <source>
        <dbReference type="ARBA" id="ARBA00022771"/>
    </source>
</evidence>
<evidence type="ECO:0000259" key="6">
    <source>
        <dbReference type="PROSITE" id="PS50089"/>
    </source>
</evidence>
<keyword evidence="1" id="KW-0479">Metal-binding</keyword>
<dbReference type="GO" id="GO:0008270">
    <property type="term" value="F:zinc ion binding"/>
    <property type="evidence" value="ECO:0007669"/>
    <property type="project" value="UniProtKB-KW"/>
</dbReference>
<dbReference type="PANTHER" id="PTHR12109:SF3">
    <property type="entry name" value="RING FINGER PROTEIN 141"/>
    <property type="match status" value="1"/>
</dbReference>
<feature type="domain" description="RING-type" evidence="6">
    <location>
        <begin position="75"/>
        <end position="113"/>
    </location>
</feature>
<dbReference type="GO" id="GO:0004842">
    <property type="term" value="F:ubiquitin-protein transferase activity"/>
    <property type="evidence" value="ECO:0007669"/>
    <property type="project" value="TreeGrafter"/>
</dbReference>
<dbReference type="SUPFAM" id="SSF57850">
    <property type="entry name" value="RING/U-box"/>
    <property type="match status" value="1"/>
</dbReference>
<gene>
    <name evidence="7" type="ORF">IWW36_002595</name>
</gene>
<evidence type="ECO:0000256" key="3">
    <source>
        <dbReference type="ARBA" id="ARBA00022833"/>
    </source>
</evidence>
<evidence type="ECO:0000313" key="7">
    <source>
        <dbReference type="EMBL" id="KAJ2849496.1"/>
    </source>
</evidence>
<feature type="compositionally biased region" description="Polar residues" evidence="5">
    <location>
        <begin position="178"/>
        <end position="188"/>
    </location>
</feature>
<accession>A0A9W8ID71</accession>